<evidence type="ECO:0000256" key="8">
    <source>
        <dbReference type="ARBA" id="ARBA00023033"/>
    </source>
</evidence>
<dbReference type="Proteomes" id="UP000623687">
    <property type="component" value="Unassembled WGS sequence"/>
</dbReference>
<comment type="caution">
    <text evidence="11">The sequence shown here is derived from an EMBL/GenBank/DDBJ whole genome shotgun (WGS) entry which is preliminary data.</text>
</comment>
<dbReference type="PROSITE" id="PS00086">
    <property type="entry name" value="CYTOCHROME_P450"/>
    <property type="match status" value="1"/>
</dbReference>
<dbReference type="InterPro" id="IPR001128">
    <property type="entry name" value="Cyt_P450"/>
</dbReference>
<keyword evidence="12" id="KW-1185">Reference proteome</keyword>
<organism evidence="11 12">
    <name type="scientific">Pleurotus ostreatus</name>
    <name type="common">Oyster mushroom</name>
    <name type="synonym">White-rot fungus</name>
    <dbReference type="NCBI Taxonomy" id="5322"/>
    <lineage>
        <taxon>Eukaryota</taxon>
        <taxon>Fungi</taxon>
        <taxon>Dikarya</taxon>
        <taxon>Basidiomycota</taxon>
        <taxon>Agaricomycotina</taxon>
        <taxon>Agaricomycetes</taxon>
        <taxon>Agaricomycetidae</taxon>
        <taxon>Agaricales</taxon>
        <taxon>Pleurotineae</taxon>
        <taxon>Pleurotaceae</taxon>
        <taxon>Pleurotus</taxon>
    </lineage>
</organism>
<dbReference type="GO" id="GO:0020037">
    <property type="term" value="F:heme binding"/>
    <property type="evidence" value="ECO:0007669"/>
    <property type="project" value="InterPro"/>
</dbReference>
<evidence type="ECO:0000256" key="6">
    <source>
        <dbReference type="ARBA" id="ARBA00023002"/>
    </source>
</evidence>
<gene>
    <name evidence="11" type="ORF">PC9H_002933</name>
</gene>
<dbReference type="InterPro" id="IPR017972">
    <property type="entry name" value="Cyt_P450_CS"/>
</dbReference>
<keyword evidence="6 10" id="KW-0560">Oxidoreductase</keyword>
<evidence type="ECO:0000313" key="11">
    <source>
        <dbReference type="EMBL" id="KAF7436107.1"/>
    </source>
</evidence>
<reference evidence="11" key="1">
    <citation type="submission" date="2019-07" db="EMBL/GenBank/DDBJ databases">
        <authorList>
            <person name="Palmer J.M."/>
        </authorList>
    </citation>
    <scope>NUCLEOTIDE SEQUENCE</scope>
    <source>
        <strain evidence="11">PC9</strain>
    </source>
</reference>
<evidence type="ECO:0000256" key="1">
    <source>
        <dbReference type="ARBA" id="ARBA00001971"/>
    </source>
</evidence>
<dbReference type="SUPFAM" id="SSF48264">
    <property type="entry name" value="Cytochrome P450"/>
    <property type="match status" value="1"/>
</dbReference>
<sequence>MPSQLQWVKYLEWSKMHNSDIIYVNVLGRPLVVLNSHKAVNDLLSARSLLYSDRPPSVMVHELLGWGSMPSHMPYGHAWRARRRTFWQEFNPANSLNHQSNQLRSSRDFLRRLLYDPDRFLHHIEYTLAGSIIATAYGLEIEAEHDLNIARAKKVLLQLNEAPATGSFIVDILPILKYIPAWIPGMGFKAYAERVRPDTLAMRNAPYEQGCERLRNGNAEPSVLSRCLARGEHGIENHPDEDIIKDVMWVACAGGAETSPLVLSTFIAAMLLHPEVQIKAQEELDAYLGARLPVFADMPHLPYVRAILLEVLRCVWHPSRSVMINRTQPQMATSHVDPSGAPHSVTMDDEYKGYFIPKGATVLANVWALLRDEEYYPDADKFKPERFLKDGRIDPRLLDSIPNFGFGRRICPGRFFAMDTILMYIASTLFCFDISKAKDLEGRDIEPEIRYNPGFTMHIIPFKCAITPRSAEATKLIRDSELM</sequence>
<dbReference type="CDD" id="cd11065">
    <property type="entry name" value="CYP64-like"/>
    <property type="match status" value="1"/>
</dbReference>
<dbReference type="GO" id="GO:0005506">
    <property type="term" value="F:iron ion binding"/>
    <property type="evidence" value="ECO:0007669"/>
    <property type="project" value="InterPro"/>
</dbReference>
<comment type="cofactor">
    <cofactor evidence="1 9">
        <name>heme</name>
        <dbReference type="ChEBI" id="CHEBI:30413"/>
    </cofactor>
</comment>
<dbReference type="RefSeq" id="XP_036634006.1">
    <property type="nucleotide sequence ID" value="XM_036772533.1"/>
</dbReference>
<keyword evidence="7 9" id="KW-0408">Iron</keyword>
<comment type="pathway">
    <text evidence="2">Secondary metabolite biosynthesis.</text>
</comment>
<evidence type="ECO:0008006" key="13">
    <source>
        <dbReference type="Google" id="ProtNLM"/>
    </source>
</evidence>
<evidence type="ECO:0000256" key="9">
    <source>
        <dbReference type="PIRSR" id="PIRSR602401-1"/>
    </source>
</evidence>
<proteinExistence type="inferred from homology"/>
<accession>A0A8H6ZZZ4</accession>
<dbReference type="GO" id="GO:0016705">
    <property type="term" value="F:oxidoreductase activity, acting on paired donors, with incorporation or reduction of molecular oxygen"/>
    <property type="evidence" value="ECO:0007669"/>
    <property type="project" value="InterPro"/>
</dbReference>
<dbReference type="Gene3D" id="1.10.630.10">
    <property type="entry name" value="Cytochrome P450"/>
    <property type="match status" value="1"/>
</dbReference>
<dbReference type="PANTHER" id="PTHR46300">
    <property type="entry name" value="P450, PUTATIVE (EUROFUNG)-RELATED-RELATED"/>
    <property type="match status" value="1"/>
</dbReference>
<protein>
    <recommendedName>
        <fullName evidence="13">Cytochrome P450</fullName>
    </recommendedName>
</protein>
<dbReference type="VEuPathDB" id="FungiDB:PC9H_002933"/>
<dbReference type="InterPro" id="IPR050364">
    <property type="entry name" value="Cytochrome_P450_fung"/>
</dbReference>
<evidence type="ECO:0000256" key="5">
    <source>
        <dbReference type="ARBA" id="ARBA00022723"/>
    </source>
</evidence>
<dbReference type="OrthoDB" id="1470350at2759"/>
<keyword evidence="8 10" id="KW-0503">Monooxygenase</keyword>
<evidence type="ECO:0000256" key="3">
    <source>
        <dbReference type="ARBA" id="ARBA00010617"/>
    </source>
</evidence>
<dbReference type="GO" id="GO:0004497">
    <property type="term" value="F:monooxygenase activity"/>
    <property type="evidence" value="ECO:0007669"/>
    <property type="project" value="UniProtKB-KW"/>
</dbReference>
<comment type="similarity">
    <text evidence="3 10">Belongs to the cytochrome P450 family.</text>
</comment>
<name>A0A8H6ZZZ4_PLEOS</name>
<evidence type="ECO:0000256" key="7">
    <source>
        <dbReference type="ARBA" id="ARBA00023004"/>
    </source>
</evidence>
<keyword evidence="4 9" id="KW-0349">Heme</keyword>
<dbReference type="PANTHER" id="PTHR46300:SF7">
    <property type="entry name" value="P450, PUTATIVE (EUROFUNG)-RELATED"/>
    <property type="match status" value="1"/>
</dbReference>
<feature type="binding site" description="axial binding residue" evidence="9">
    <location>
        <position position="411"/>
    </location>
    <ligand>
        <name>heme</name>
        <dbReference type="ChEBI" id="CHEBI:30413"/>
    </ligand>
    <ligandPart>
        <name>Fe</name>
        <dbReference type="ChEBI" id="CHEBI:18248"/>
    </ligandPart>
</feature>
<keyword evidence="5 9" id="KW-0479">Metal-binding</keyword>
<dbReference type="Pfam" id="PF00067">
    <property type="entry name" value="p450"/>
    <property type="match status" value="2"/>
</dbReference>
<dbReference type="GeneID" id="59372751"/>
<dbReference type="PRINTS" id="PR00463">
    <property type="entry name" value="EP450I"/>
</dbReference>
<dbReference type="AlphaFoldDB" id="A0A8H6ZZZ4"/>
<evidence type="ECO:0000313" key="12">
    <source>
        <dbReference type="Proteomes" id="UP000623687"/>
    </source>
</evidence>
<dbReference type="InterPro" id="IPR002401">
    <property type="entry name" value="Cyt_P450_E_grp-I"/>
</dbReference>
<dbReference type="EMBL" id="JACETU010000002">
    <property type="protein sequence ID" value="KAF7436107.1"/>
    <property type="molecule type" value="Genomic_DNA"/>
</dbReference>
<evidence type="ECO:0000256" key="2">
    <source>
        <dbReference type="ARBA" id="ARBA00005179"/>
    </source>
</evidence>
<dbReference type="InterPro" id="IPR036396">
    <property type="entry name" value="Cyt_P450_sf"/>
</dbReference>
<evidence type="ECO:0000256" key="4">
    <source>
        <dbReference type="ARBA" id="ARBA00022617"/>
    </source>
</evidence>
<evidence type="ECO:0000256" key="10">
    <source>
        <dbReference type="RuleBase" id="RU000461"/>
    </source>
</evidence>